<dbReference type="SUPFAM" id="SSF55961">
    <property type="entry name" value="Bet v1-like"/>
    <property type="match status" value="1"/>
</dbReference>
<keyword evidence="2" id="KW-1185">Reference proteome</keyword>
<reference evidence="2" key="1">
    <citation type="submission" date="2016-10" db="EMBL/GenBank/DDBJ databases">
        <authorList>
            <person name="Varghese N."/>
            <person name="Submissions S."/>
        </authorList>
    </citation>
    <scope>NUCLEOTIDE SEQUENCE [LARGE SCALE GENOMIC DNA]</scope>
    <source>
        <strain evidence="2">CGMCC 4.6609</strain>
    </source>
</reference>
<dbReference type="AlphaFoldDB" id="A0A1H0WP92"/>
<dbReference type="EMBL" id="FNIX01000021">
    <property type="protein sequence ID" value="SDP92504.1"/>
    <property type="molecule type" value="Genomic_DNA"/>
</dbReference>
<dbReference type="InterPro" id="IPR019587">
    <property type="entry name" value="Polyketide_cyclase/dehydratase"/>
</dbReference>
<name>A0A1H0WP92_9PSEU</name>
<organism evidence="1 2">
    <name type="scientific">Lentzea jiangxiensis</name>
    <dbReference type="NCBI Taxonomy" id="641025"/>
    <lineage>
        <taxon>Bacteria</taxon>
        <taxon>Bacillati</taxon>
        <taxon>Actinomycetota</taxon>
        <taxon>Actinomycetes</taxon>
        <taxon>Pseudonocardiales</taxon>
        <taxon>Pseudonocardiaceae</taxon>
        <taxon>Lentzea</taxon>
    </lineage>
</organism>
<dbReference type="Gene3D" id="3.30.530.20">
    <property type="match status" value="1"/>
</dbReference>
<dbReference type="InterPro" id="IPR023393">
    <property type="entry name" value="START-like_dom_sf"/>
</dbReference>
<sequence>MNTELLGIYLNDHLAAMTAGTELSRRISRTHPELRVLADDIEADRKELLDFMREVGVESRPHKAAIGWLSEKAGMLKLNGKVLGRSPLSDVLELEGLRIGIEGKTALWRTLRKLKSFDDDRLERLSARAASQAELVDQYRLRRAPQAFDAPSTSGVDVERTFTVASSPEGVVEYLRDFARAEQWDPGTVSCTRLDDGPVEVGARWRNVSTFLGRKTELVYELTRDEPNGLRFVGRNDTATATDDITITAGATPGTTRIAYHAHLEFNGVAKIGAPVAKIALEKLGTETEKSLIRVLGDVR</sequence>
<gene>
    <name evidence="1" type="ORF">SAMN05421507_1213</name>
</gene>
<evidence type="ECO:0000313" key="2">
    <source>
        <dbReference type="Proteomes" id="UP000199691"/>
    </source>
</evidence>
<dbReference type="RefSeq" id="WP_245734052.1">
    <property type="nucleotide sequence ID" value="NZ_FNIX01000021.1"/>
</dbReference>
<dbReference type="Proteomes" id="UP000199691">
    <property type="component" value="Unassembled WGS sequence"/>
</dbReference>
<evidence type="ECO:0000313" key="1">
    <source>
        <dbReference type="EMBL" id="SDP92504.1"/>
    </source>
</evidence>
<dbReference type="STRING" id="641025.SAMN05421507_1213"/>
<protein>
    <submittedName>
        <fullName evidence="1">Carbon monoxide dehydrogenase subunit G</fullName>
    </submittedName>
</protein>
<accession>A0A1H0WP92</accession>
<proteinExistence type="predicted"/>
<dbReference type="Pfam" id="PF10604">
    <property type="entry name" value="Polyketide_cyc2"/>
    <property type="match status" value="1"/>
</dbReference>